<evidence type="ECO:0000313" key="12">
    <source>
        <dbReference type="Proteomes" id="UP001596011"/>
    </source>
</evidence>
<proteinExistence type="inferred from homology"/>
<protein>
    <recommendedName>
        <fullName evidence="8">Geranylgeranyl transferase type II subunit beta</fullName>
    </recommendedName>
    <alternativeName>
        <fullName evidence="9">Type II protein geranyl-geranyltransferase subunit beta</fullName>
    </alternativeName>
</protein>
<evidence type="ECO:0000256" key="3">
    <source>
        <dbReference type="ARBA" id="ARBA00022602"/>
    </source>
</evidence>
<name>A0ABV9HIR6_9MICO</name>
<comment type="similarity">
    <text evidence="2">Belongs to the protein prenyltransferase subunit beta family.</text>
</comment>
<evidence type="ECO:0000256" key="2">
    <source>
        <dbReference type="ARBA" id="ARBA00010497"/>
    </source>
</evidence>
<evidence type="ECO:0000256" key="4">
    <source>
        <dbReference type="ARBA" id="ARBA00022679"/>
    </source>
</evidence>
<feature type="domain" description="Prenyltransferase alpha-alpha toroid" evidence="10">
    <location>
        <begin position="96"/>
        <end position="199"/>
    </location>
</feature>
<comment type="cofactor">
    <cofactor evidence="1">
        <name>Zn(2+)</name>
        <dbReference type="ChEBI" id="CHEBI:29105"/>
    </cofactor>
</comment>
<dbReference type="Gene3D" id="1.50.10.20">
    <property type="match status" value="3"/>
</dbReference>
<dbReference type="EMBL" id="JBHSFI010000003">
    <property type="protein sequence ID" value="MFC4628730.1"/>
    <property type="molecule type" value="Genomic_DNA"/>
</dbReference>
<evidence type="ECO:0000256" key="7">
    <source>
        <dbReference type="ARBA" id="ARBA00022833"/>
    </source>
</evidence>
<dbReference type="InterPro" id="IPR008930">
    <property type="entry name" value="Terpenoid_cyclase/PrenylTrfase"/>
</dbReference>
<keyword evidence="5" id="KW-0479">Metal-binding</keyword>
<feature type="domain" description="Prenyltransferase alpha-alpha toroid" evidence="10">
    <location>
        <begin position="6"/>
        <end position="89"/>
    </location>
</feature>
<evidence type="ECO:0000256" key="6">
    <source>
        <dbReference type="ARBA" id="ARBA00022737"/>
    </source>
</evidence>
<dbReference type="RefSeq" id="WP_377135102.1">
    <property type="nucleotide sequence ID" value="NZ_JBHSFI010000003.1"/>
</dbReference>
<organism evidence="11 12">
    <name type="scientific">Promicromonospora alba</name>
    <dbReference type="NCBI Taxonomy" id="1616110"/>
    <lineage>
        <taxon>Bacteria</taxon>
        <taxon>Bacillati</taxon>
        <taxon>Actinomycetota</taxon>
        <taxon>Actinomycetes</taxon>
        <taxon>Micrococcales</taxon>
        <taxon>Promicromonosporaceae</taxon>
        <taxon>Promicromonospora</taxon>
    </lineage>
</organism>
<keyword evidence="7" id="KW-0862">Zinc</keyword>
<evidence type="ECO:0000256" key="1">
    <source>
        <dbReference type="ARBA" id="ARBA00001947"/>
    </source>
</evidence>
<dbReference type="PANTHER" id="PTHR11774:SF11">
    <property type="entry name" value="GERANYLGERANYL TRANSFERASE TYPE-2 SUBUNIT BETA"/>
    <property type="match status" value="1"/>
</dbReference>
<accession>A0ABV9HIR6</accession>
<keyword evidence="4" id="KW-0808">Transferase</keyword>
<keyword evidence="12" id="KW-1185">Reference proteome</keyword>
<dbReference type="SUPFAM" id="SSF48239">
    <property type="entry name" value="Terpenoid cyclases/Protein prenyltransferases"/>
    <property type="match status" value="2"/>
</dbReference>
<dbReference type="InterPro" id="IPR001330">
    <property type="entry name" value="Prenyltrans"/>
</dbReference>
<reference evidence="12" key="1">
    <citation type="journal article" date="2019" name="Int. J. Syst. Evol. Microbiol.">
        <title>The Global Catalogue of Microorganisms (GCM) 10K type strain sequencing project: providing services to taxonomists for standard genome sequencing and annotation.</title>
        <authorList>
            <consortium name="The Broad Institute Genomics Platform"/>
            <consortium name="The Broad Institute Genome Sequencing Center for Infectious Disease"/>
            <person name="Wu L."/>
            <person name="Ma J."/>
        </authorList>
    </citation>
    <scope>NUCLEOTIDE SEQUENCE [LARGE SCALE GENOMIC DNA]</scope>
    <source>
        <strain evidence="12">CCUG 42722</strain>
    </source>
</reference>
<gene>
    <name evidence="11" type="ORF">ACFO6V_10830</name>
</gene>
<feature type="domain" description="Prenyltransferase alpha-alpha toroid" evidence="10">
    <location>
        <begin position="309"/>
        <end position="438"/>
    </location>
</feature>
<dbReference type="Pfam" id="PF00432">
    <property type="entry name" value="Prenyltrans"/>
    <property type="match status" value="3"/>
</dbReference>
<comment type="caution">
    <text evidence="11">The sequence shown here is derived from an EMBL/GenBank/DDBJ whole genome shotgun (WGS) entry which is preliminary data.</text>
</comment>
<dbReference type="Proteomes" id="UP001596011">
    <property type="component" value="Unassembled WGS sequence"/>
</dbReference>
<evidence type="ECO:0000256" key="9">
    <source>
        <dbReference type="ARBA" id="ARBA00032766"/>
    </source>
</evidence>
<dbReference type="PANTHER" id="PTHR11774">
    <property type="entry name" value="GERANYLGERANYL TRANSFERASE TYPE BETA SUBUNIT"/>
    <property type="match status" value="1"/>
</dbReference>
<evidence type="ECO:0000259" key="10">
    <source>
        <dbReference type="Pfam" id="PF00432"/>
    </source>
</evidence>
<evidence type="ECO:0000256" key="5">
    <source>
        <dbReference type="ARBA" id="ARBA00022723"/>
    </source>
</evidence>
<evidence type="ECO:0000313" key="11">
    <source>
        <dbReference type="EMBL" id="MFC4628730.1"/>
    </source>
</evidence>
<keyword evidence="6" id="KW-0677">Repeat</keyword>
<sequence>MAPDVKPGGADLWCTYAAVRTHAWLDRTDALEAPDLTCDYLLSHRNSDGGYAWSRGMPSDAWATFYCTAALKDMGMSVPDPDKTLEWLWTTWSGNAFAMTPGQEPEVWATHFAVRAIIEVLDGEVPAESLLSWLAGLQTPDGGLTWSPNHEDDSADARACFYGVAVWRALNRRTPVAPPWDVPALVSWLQLRQHQDGGFTFSTGTPTPCLWATYRAVGALAMLGEEPAAPCAPWIHQMRATDGTFVRWAGYEVSDVWATFCAVGALKALGEPVEEVALPVLRRLSEIACPTGGYTYREPENAFNALTVAAALLDPDRASGSNELTGWLEACLLPNEDGIMYMPGRGAEVRCTSWALAAGAFAGADQERARIGAWLRSLQNPDGGLGFWEGRGSDLVSTAAAAEAATILSDEGRTMLDVEGLQRFVDSCGIADGALAWANTPGSSPSLRAGLQAQRVLQTCGRPSAGAAKELLDRHRVRSGGWANQGNRVPDLLSTYESVVTADRFAIAVDLEHVGAFLDRVSSGETVAWSPLAPFGEDPLARCLHQLLTARVLRSYPLPALTLS</sequence>
<dbReference type="InterPro" id="IPR045089">
    <property type="entry name" value="PGGT1B-like"/>
</dbReference>
<evidence type="ECO:0000256" key="8">
    <source>
        <dbReference type="ARBA" id="ARBA00030816"/>
    </source>
</evidence>
<keyword evidence="3" id="KW-0637">Prenyltransferase</keyword>